<feature type="compositionally biased region" description="Polar residues" evidence="6">
    <location>
        <begin position="142"/>
        <end position="166"/>
    </location>
</feature>
<dbReference type="EMBL" id="NKQK01000020">
    <property type="protein sequence ID" value="PSS01641.1"/>
    <property type="molecule type" value="Genomic_DNA"/>
</dbReference>
<keyword evidence="9" id="KW-1185">Reference proteome</keyword>
<comment type="similarity">
    <text evidence="2">Belongs to the TPX2 family.</text>
</comment>
<feature type="domain" description="TPX2 C-terminal" evidence="7">
    <location>
        <begin position="267"/>
        <end position="337"/>
    </location>
</feature>
<accession>A0A2R6Q4K9</accession>
<evidence type="ECO:0000256" key="5">
    <source>
        <dbReference type="ARBA" id="ARBA00023212"/>
    </source>
</evidence>
<dbReference type="GO" id="GO:0008017">
    <property type="term" value="F:microtubule binding"/>
    <property type="evidence" value="ECO:0007669"/>
    <property type="project" value="InterPro"/>
</dbReference>
<evidence type="ECO:0000256" key="2">
    <source>
        <dbReference type="ARBA" id="ARBA00005885"/>
    </source>
</evidence>
<reference evidence="8 9" key="1">
    <citation type="submission" date="2017-07" db="EMBL/GenBank/DDBJ databases">
        <title>An improved, manually edited Actinidia chinensis var. chinensis (kiwifruit) genome highlights the challenges associated with draft genomes and gene prediction in plants.</title>
        <authorList>
            <person name="Pilkington S."/>
            <person name="Crowhurst R."/>
            <person name="Hilario E."/>
            <person name="Nardozza S."/>
            <person name="Fraser L."/>
            <person name="Peng Y."/>
            <person name="Gunaseelan K."/>
            <person name="Simpson R."/>
            <person name="Tahir J."/>
            <person name="Deroles S."/>
            <person name="Templeton K."/>
            <person name="Luo Z."/>
            <person name="Davy M."/>
            <person name="Cheng C."/>
            <person name="Mcneilage M."/>
            <person name="Scaglione D."/>
            <person name="Liu Y."/>
            <person name="Zhang Q."/>
            <person name="Datson P."/>
            <person name="De Silva N."/>
            <person name="Gardiner S."/>
            <person name="Bassett H."/>
            <person name="Chagne D."/>
            <person name="Mccallum J."/>
            <person name="Dzierzon H."/>
            <person name="Deng C."/>
            <person name="Wang Y.-Y."/>
            <person name="Barron N."/>
            <person name="Manako K."/>
            <person name="Bowen J."/>
            <person name="Foster T."/>
            <person name="Erridge Z."/>
            <person name="Tiffin H."/>
            <person name="Waite C."/>
            <person name="Davies K."/>
            <person name="Grierson E."/>
            <person name="Laing W."/>
            <person name="Kirk R."/>
            <person name="Chen X."/>
            <person name="Wood M."/>
            <person name="Montefiori M."/>
            <person name="Brummell D."/>
            <person name="Schwinn K."/>
            <person name="Catanach A."/>
            <person name="Fullerton C."/>
            <person name="Li D."/>
            <person name="Meiyalaghan S."/>
            <person name="Nieuwenhuizen N."/>
            <person name="Read N."/>
            <person name="Prakash R."/>
            <person name="Hunter D."/>
            <person name="Zhang H."/>
            <person name="Mckenzie M."/>
            <person name="Knabel M."/>
            <person name="Harris A."/>
            <person name="Allan A."/>
            <person name="Chen A."/>
            <person name="Janssen B."/>
            <person name="Plunkett B."/>
            <person name="Dwamena C."/>
            <person name="Voogd C."/>
            <person name="Leif D."/>
            <person name="Lafferty D."/>
            <person name="Souleyre E."/>
            <person name="Varkonyi-Gasic E."/>
            <person name="Gambi F."/>
            <person name="Hanley J."/>
            <person name="Yao J.-L."/>
            <person name="Cheung J."/>
            <person name="David K."/>
            <person name="Warren B."/>
            <person name="Marsh K."/>
            <person name="Snowden K."/>
            <person name="Lin-Wang K."/>
            <person name="Brian L."/>
            <person name="Martinez-Sanchez M."/>
            <person name="Wang M."/>
            <person name="Ileperuma N."/>
            <person name="Macnee N."/>
            <person name="Campin R."/>
            <person name="Mcatee P."/>
            <person name="Drummond R."/>
            <person name="Espley R."/>
            <person name="Ireland H."/>
            <person name="Wu R."/>
            <person name="Atkinson R."/>
            <person name="Karunairetnam S."/>
            <person name="Bulley S."/>
            <person name="Chunkath S."/>
            <person name="Hanley Z."/>
            <person name="Storey R."/>
            <person name="Thrimawithana A."/>
            <person name="Thomson S."/>
            <person name="David C."/>
            <person name="Testolin R."/>
        </authorList>
    </citation>
    <scope>NUCLEOTIDE SEQUENCE [LARGE SCALE GENOMIC DNA]</scope>
    <source>
        <strain evidence="9">cv. Red5</strain>
        <tissue evidence="8">Young leaf</tissue>
    </source>
</reference>
<dbReference type="InParanoid" id="A0A2R6Q4K9"/>
<dbReference type="OrthoDB" id="1939285at2759"/>
<proteinExistence type="inferred from homology"/>
<evidence type="ECO:0000313" key="9">
    <source>
        <dbReference type="Proteomes" id="UP000241394"/>
    </source>
</evidence>
<dbReference type="OMA" id="ECHDPPV"/>
<feature type="compositionally biased region" description="Basic and acidic residues" evidence="6">
    <location>
        <begin position="270"/>
        <end position="313"/>
    </location>
</feature>
<keyword evidence="4" id="KW-0493">Microtubule</keyword>
<organism evidence="8 9">
    <name type="scientific">Actinidia chinensis var. chinensis</name>
    <name type="common">Chinese soft-hair kiwi</name>
    <dbReference type="NCBI Taxonomy" id="1590841"/>
    <lineage>
        <taxon>Eukaryota</taxon>
        <taxon>Viridiplantae</taxon>
        <taxon>Streptophyta</taxon>
        <taxon>Embryophyta</taxon>
        <taxon>Tracheophyta</taxon>
        <taxon>Spermatophyta</taxon>
        <taxon>Magnoliopsida</taxon>
        <taxon>eudicotyledons</taxon>
        <taxon>Gunneridae</taxon>
        <taxon>Pentapetalae</taxon>
        <taxon>asterids</taxon>
        <taxon>Ericales</taxon>
        <taxon>Actinidiaceae</taxon>
        <taxon>Actinidia</taxon>
    </lineage>
</organism>
<feature type="region of interest" description="Disordered" evidence="6">
    <location>
        <begin position="1"/>
        <end position="473"/>
    </location>
</feature>
<feature type="compositionally biased region" description="Basic and acidic residues" evidence="6">
    <location>
        <begin position="419"/>
        <end position="430"/>
    </location>
</feature>
<dbReference type="InterPro" id="IPR027329">
    <property type="entry name" value="TPX2_C"/>
</dbReference>
<dbReference type="GO" id="GO:0000226">
    <property type="term" value="P:microtubule cytoskeleton organization"/>
    <property type="evidence" value="ECO:0007669"/>
    <property type="project" value="InterPro"/>
</dbReference>
<dbReference type="InterPro" id="IPR044806">
    <property type="entry name" value="WVD2/WDL1-4"/>
</dbReference>
<evidence type="ECO:0000313" key="8">
    <source>
        <dbReference type="EMBL" id="PSS01641.1"/>
    </source>
</evidence>
<feature type="compositionally biased region" description="Low complexity" evidence="6">
    <location>
        <begin position="362"/>
        <end position="373"/>
    </location>
</feature>
<dbReference type="PANTHER" id="PTHR46372">
    <property type="entry name" value="PROTEIN WVD2-LIKE 3"/>
    <property type="match status" value="1"/>
</dbReference>
<dbReference type="Pfam" id="PF06886">
    <property type="entry name" value="TPX2"/>
    <property type="match status" value="1"/>
</dbReference>
<feature type="compositionally biased region" description="Basic and acidic residues" evidence="6">
    <location>
        <begin position="125"/>
        <end position="134"/>
    </location>
</feature>
<name>A0A2R6Q4K9_ACTCC</name>
<dbReference type="PANTHER" id="PTHR46372:SF26">
    <property type="entry name" value="(WILD MALAYSIAN BANANA) HYPOTHETICAL PROTEIN"/>
    <property type="match status" value="1"/>
</dbReference>
<dbReference type="GO" id="GO:0005874">
    <property type="term" value="C:microtubule"/>
    <property type="evidence" value="ECO:0007669"/>
    <property type="project" value="UniProtKB-KW"/>
</dbReference>
<evidence type="ECO:0000259" key="7">
    <source>
        <dbReference type="Pfam" id="PF06886"/>
    </source>
</evidence>
<evidence type="ECO:0000256" key="1">
    <source>
        <dbReference type="ARBA" id="ARBA00004245"/>
    </source>
</evidence>
<comment type="subcellular location">
    <subcellularLocation>
        <location evidence="1">Cytoplasm</location>
        <location evidence="1">Cytoskeleton</location>
    </subcellularLocation>
</comment>
<sequence>MDSKNGVSVEGERDLIEKTHEECAIEDTKEEERHVDNGEKVTSMNETSENTLKVEESLKSSGPVVEPSISVSKSKISIPSKGPRVGSVNGRKVAKDQPNSKGPSPLACNTRRGLTQSLSFPARGLRADVMKKSTDAFPVKANTKSLRSNGAKSDFSASNGSVTSAARLNPANRRASGGLNSKENEGGASTQRATLASLPSIQRSVYGKSGPTNGNVKCPPSDIASPVDQDSKPTKTALATKEDDDAHSTTSSNVTPRGQRRSSGSGFSFKLDERAEKRREFFSKLEEKTHAKEVEKSSLQEKSKENQEEEIKQLRKSLTFKATPLPSFYKEPPTKVELKKIPTTRPISPKLGRNKSSVSATNNSSEGNGSSSSPRVNQDQGKSPRGTRAKSENSDVVSKKPITKSHSKLRPQESVTTKAEQESREFEESQTKPVTPGEMENKIEMDSERNEAQDNGPNVILPDPANQPAEVAV</sequence>
<feature type="compositionally biased region" description="Basic and acidic residues" evidence="6">
    <location>
        <begin position="10"/>
        <end position="39"/>
    </location>
</feature>
<comment type="caution">
    <text evidence="8">The sequence shown here is derived from an EMBL/GenBank/DDBJ whole genome shotgun (WGS) entry which is preliminary data.</text>
</comment>
<dbReference type="Gramene" id="PSS01641">
    <property type="protein sequence ID" value="PSS01641"/>
    <property type="gene ID" value="CEY00_Acc22997"/>
</dbReference>
<keyword evidence="5" id="KW-0206">Cytoskeleton</keyword>
<evidence type="ECO:0000256" key="4">
    <source>
        <dbReference type="ARBA" id="ARBA00022701"/>
    </source>
</evidence>
<dbReference type="AlphaFoldDB" id="A0A2R6Q4K9"/>
<dbReference type="FunCoup" id="A0A2R6Q4K9">
    <property type="interactions" value="1276"/>
</dbReference>
<feature type="compositionally biased region" description="Polar residues" evidence="6">
    <location>
        <begin position="187"/>
        <end position="203"/>
    </location>
</feature>
<protein>
    <submittedName>
        <fullName evidence="8">Protein WVD2-like</fullName>
    </submittedName>
</protein>
<dbReference type="Proteomes" id="UP000241394">
    <property type="component" value="Chromosome LG20"/>
</dbReference>
<feature type="compositionally biased region" description="Low complexity" evidence="6">
    <location>
        <begin position="63"/>
        <end position="81"/>
    </location>
</feature>
<evidence type="ECO:0000256" key="3">
    <source>
        <dbReference type="ARBA" id="ARBA00022490"/>
    </source>
</evidence>
<dbReference type="STRING" id="1590841.A0A2R6Q4K9"/>
<keyword evidence="3" id="KW-0963">Cytoplasm</keyword>
<gene>
    <name evidence="8" type="ORF">CEY00_Acc22997</name>
</gene>
<evidence type="ECO:0000256" key="6">
    <source>
        <dbReference type="SAM" id="MobiDB-lite"/>
    </source>
</evidence>
<reference evidence="9" key="2">
    <citation type="journal article" date="2018" name="BMC Genomics">
        <title>A manually annotated Actinidia chinensis var. chinensis (kiwifruit) genome highlights the challenges associated with draft genomes and gene prediction in plants.</title>
        <authorList>
            <person name="Pilkington S.M."/>
            <person name="Crowhurst R."/>
            <person name="Hilario E."/>
            <person name="Nardozza S."/>
            <person name="Fraser L."/>
            <person name="Peng Y."/>
            <person name="Gunaseelan K."/>
            <person name="Simpson R."/>
            <person name="Tahir J."/>
            <person name="Deroles S.C."/>
            <person name="Templeton K."/>
            <person name="Luo Z."/>
            <person name="Davy M."/>
            <person name="Cheng C."/>
            <person name="McNeilage M."/>
            <person name="Scaglione D."/>
            <person name="Liu Y."/>
            <person name="Zhang Q."/>
            <person name="Datson P."/>
            <person name="De Silva N."/>
            <person name="Gardiner S.E."/>
            <person name="Bassett H."/>
            <person name="Chagne D."/>
            <person name="McCallum J."/>
            <person name="Dzierzon H."/>
            <person name="Deng C."/>
            <person name="Wang Y.Y."/>
            <person name="Barron L."/>
            <person name="Manako K."/>
            <person name="Bowen J."/>
            <person name="Foster T.M."/>
            <person name="Erridge Z.A."/>
            <person name="Tiffin H."/>
            <person name="Waite C.N."/>
            <person name="Davies K.M."/>
            <person name="Grierson E.P."/>
            <person name="Laing W.A."/>
            <person name="Kirk R."/>
            <person name="Chen X."/>
            <person name="Wood M."/>
            <person name="Montefiori M."/>
            <person name="Brummell D.A."/>
            <person name="Schwinn K.E."/>
            <person name="Catanach A."/>
            <person name="Fullerton C."/>
            <person name="Li D."/>
            <person name="Meiyalaghan S."/>
            <person name="Nieuwenhuizen N."/>
            <person name="Read N."/>
            <person name="Prakash R."/>
            <person name="Hunter D."/>
            <person name="Zhang H."/>
            <person name="McKenzie M."/>
            <person name="Knabel M."/>
            <person name="Harris A."/>
            <person name="Allan A.C."/>
            <person name="Gleave A."/>
            <person name="Chen A."/>
            <person name="Janssen B.J."/>
            <person name="Plunkett B."/>
            <person name="Ampomah-Dwamena C."/>
            <person name="Voogd C."/>
            <person name="Leif D."/>
            <person name="Lafferty D."/>
            <person name="Souleyre E.J.F."/>
            <person name="Varkonyi-Gasic E."/>
            <person name="Gambi F."/>
            <person name="Hanley J."/>
            <person name="Yao J.L."/>
            <person name="Cheung J."/>
            <person name="David K.M."/>
            <person name="Warren B."/>
            <person name="Marsh K."/>
            <person name="Snowden K.C."/>
            <person name="Lin-Wang K."/>
            <person name="Brian L."/>
            <person name="Martinez-Sanchez M."/>
            <person name="Wang M."/>
            <person name="Ileperuma N."/>
            <person name="Macnee N."/>
            <person name="Campin R."/>
            <person name="McAtee P."/>
            <person name="Drummond R.S.M."/>
            <person name="Espley R.V."/>
            <person name="Ireland H.S."/>
            <person name="Wu R."/>
            <person name="Atkinson R.G."/>
            <person name="Karunairetnam S."/>
            <person name="Bulley S."/>
            <person name="Chunkath S."/>
            <person name="Hanley Z."/>
            <person name="Storey R."/>
            <person name="Thrimawithana A.H."/>
            <person name="Thomson S."/>
            <person name="David C."/>
            <person name="Testolin R."/>
            <person name="Huang H."/>
            <person name="Hellens R.P."/>
            <person name="Schaffer R.J."/>
        </authorList>
    </citation>
    <scope>NUCLEOTIDE SEQUENCE [LARGE SCALE GENOMIC DNA]</scope>
    <source>
        <strain evidence="9">cv. Red5</strain>
    </source>
</reference>
<feature type="compositionally biased region" description="Basic and acidic residues" evidence="6">
    <location>
        <begin position="439"/>
        <end position="452"/>
    </location>
</feature>
<feature type="compositionally biased region" description="Polar residues" evidence="6">
    <location>
        <begin position="40"/>
        <end position="51"/>
    </location>
</feature>